<feature type="compositionally biased region" description="Acidic residues" evidence="1">
    <location>
        <begin position="52"/>
        <end position="64"/>
    </location>
</feature>
<accession>I1CL15</accession>
<feature type="region of interest" description="Disordered" evidence="1">
    <location>
        <begin position="1"/>
        <end position="81"/>
    </location>
</feature>
<dbReference type="InParanoid" id="I1CL15"/>
<evidence type="ECO:0000313" key="3">
    <source>
        <dbReference type="Proteomes" id="UP000009138"/>
    </source>
</evidence>
<dbReference type="EMBL" id="CH476743">
    <property type="protein sequence ID" value="EIE89145.1"/>
    <property type="molecule type" value="Genomic_DNA"/>
</dbReference>
<proteinExistence type="predicted"/>
<dbReference type="VEuPathDB" id="FungiDB:RO3G_13856"/>
<keyword evidence="3" id="KW-1185">Reference proteome</keyword>
<dbReference type="AlphaFoldDB" id="I1CL15"/>
<protein>
    <submittedName>
        <fullName evidence="2">Uncharacterized protein</fullName>
    </submittedName>
</protein>
<name>I1CL15_RHIO9</name>
<dbReference type="GeneID" id="93620821"/>
<dbReference type="RefSeq" id="XP_067524541.1">
    <property type="nucleotide sequence ID" value="XM_067668440.1"/>
</dbReference>
<dbReference type="Proteomes" id="UP000009138">
    <property type="component" value="Unassembled WGS sequence"/>
</dbReference>
<gene>
    <name evidence="2" type="ORF">RO3G_13856</name>
</gene>
<sequence length="161" mass="17785">MVLTKRQNATRRISSSTINADSVATSSRANNNMATTVSEEKVGGSHHNDMMMDIDDDATEDLSNEDNNRDSVISSGHLDSRTTTIMAPIGEQENNKNTNINSVWANATTTRSVSKVISEKEMELKLKQDIQCLKQDVYNAVQMAAVTSVDDPNFDNIWARC</sequence>
<feature type="compositionally biased region" description="Polar residues" evidence="1">
    <location>
        <begin position="1"/>
        <end position="37"/>
    </location>
</feature>
<organism evidence="2 3">
    <name type="scientific">Rhizopus delemar (strain RA 99-880 / ATCC MYA-4621 / FGSC 9543 / NRRL 43880)</name>
    <name type="common">Mucormycosis agent</name>
    <name type="synonym">Rhizopus arrhizus var. delemar</name>
    <dbReference type="NCBI Taxonomy" id="246409"/>
    <lineage>
        <taxon>Eukaryota</taxon>
        <taxon>Fungi</taxon>
        <taxon>Fungi incertae sedis</taxon>
        <taxon>Mucoromycota</taxon>
        <taxon>Mucoromycotina</taxon>
        <taxon>Mucoromycetes</taxon>
        <taxon>Mucorales</taxon>
        <taxon>Mucorineae</taxon>
        <taxon>Rhizopodaceae</taxon>
        <taxon>Rhizopus</taxon>
    </lineage>
</organism>
<reference evidence="2 3" key="1">
    <citation type="journal article" date="2009" name="PLoS Genet.">
        <title>Genomic analysis of the basal lineage fungus Rhizopus oryzae reveals a whole-genome duplication.</title>
        <authorList>
            <person name="Ma L.-J."/>
            <person name="Ibrahim A.S."/>
            <person name="Skory C."/>
            <person name="Grabherr M.G."/>
            <person name="Burger G."/>
            <person name="Butler M."/>
            <person name="Elias M."/>
            <person name="Idnurm A."/>
            <person name="Lang B.F."/>
            <person name="Sone T."/>
            <person name="Abe A."/>
            <person name="Calvo S.E."/>
            <person name="Corrochano L.M."/>
            <person name="Engels R."/>
            <person name="Fu J."/>
            <person name="Hansberg W."/>
            <person name="Kim J.-M."/>
            <person name="Kodira C.D."/>
            <person name="Koehrsen M.J."/>
            <person name="Liu B."/>
            <person name="Miranda-Saavedra D."/>
            <person name="O'Leary S."/>
            <person name="Ortiz-Castellanos L."/>
            <person name="Poulter R."/>
            <person name="Rodriguez-Romero J."/>
            <person name="Ruiz-Herrera J."/>
            <person name="Shen Y.-Q."/>
            <person name="Zeng Q."/>
            <person name="Galagan J."/>
            <person name="Birren B.W."/>
            <person name="Cuomo C.A."/>
            <person name="Wickes B.L."/>
        </authorList>
    </citation>
    <scope>NUCLEOTIDE SEQUENCE [LARGE SCALE GENOMIC DNA]</scope>
    <source>
        <strain evidence="3">RA 99-880 / ATCC MYA-4621 / FGSC 9543 / NRRL 43880</strain>
    </source>
</reference>
<evidence type="ECO:0000313" key="2">
    <source>
        <dbReference type="EMBL" id="EIE89145.1"/>
    </source>
</evidence>
<feature type="compositionally biased region" description="Basic and acidic residues" evidence="1">
    <location>
        <begin position="38"/>
        <end position="50"/>
    </location>
</feature>
<evidence type="ECO:0000256" key="1">
    <source>
        <dbReference type="SAM" id="MobiDB-lite"/>
    </source>
</evidence>